<organism evidence="1 2">
    <name type="scientific">Dentiscutata erythropus</name>
    <dbReference type="NCBI Taxonomy" id="1348616"/>
    <lineage>
        <taxon>Eukaryota</taxon>
        <taxon>Fungi</taxon>
        <taxon>Fungi incertae sedis</taxon>
        <taxon>Mucoromycota</taxon>
        <taxon>Glomeromycotina</taxon>
        <taxon>Glomeromycetes</taxon>
        <taxon>Diversisporales</taxon>
        <taxon>Gigasporaceae</taxon>
        <taxon>Dentiscutata</taxon>
    </lineage>
</organism>
<dbReference type="Proteomes" id="UP000789405">
    <property type="component" value="Unassembled WGS sequence"/>
</dbReference>
<accession>A0A9N9KIC5</accession>
<comment type="caution">
    <text evidence="1">The sequence shown here is derived from an EMBL/GenBank/DDBJ whole genome shotgun (WGS) entry which is preliminary data.</text>
</comment>
<evidence type="ECO:0000313" key="2">
    <source>
        <dbReference type="Proteomes" id="UP000789405"/>
    </source>
</evidence>
<sequence length="93" mass="11077">IPTSMMFIKSENELKENINNVFQQNENALLIEITNENILKQKNKQIRNVSKTVDRVNCKTFKLQRKESMFKGKKNFGRFRDKRFLNKLDSINP</sequence>
<reference evidence="1" key="1">
    <citation type="submission" date="2021-06" db="EMBL/GenBank/DDBJ databases">
        <authorList>
            <person name="Kallberg Y."/>
            <person name="Tangrot J."/>
            <person name="Rosling A."/>
        </authorList>
    </citation>
    <scope>NUCLEOTIDE SEQUENCE</scope>
    <source>
        <strain evidence="1">MA453B</strain>
    </source>
</reference>
<evidence type="ECO:0000313" key="1">
    <source>
        <dbReference type="EMBL" id="CAG8828243.1"/>
    </source>
</evidence>
<keyword evidence="2" id="KW-1185">Reference proteome</keyword>
<feature type="non-terminal residue" evidence="1">
    <location>
        <position position="1"/>
    </location>
</feature>
<feature type="non-terminal residue" evidence="1">
    <location>
        <position position="93"/>
    </location>
</feature>
<proteinExistence type="predicted"/>
<dbReference type="EMBL" id="CAJVPY010071071">
    <property type="protein sequence ID" value="CAG8828243.1"/>
    <property type="molecule type" value="Genomic_DNA"/>
</dbReference>
<gene>
    <name evidence="1" type="ORF">DERYTH_LOCUS28452</name>
</gene>
<dbReference type="AlphaFoldDB" id="A0A9N9KIC5"/>
<protein>
    <submittedName>
        <fullName evidence="1">20420_t:CDS:1</fullName>
    </submittedName>
</protein>
<name>A0A9N9KIC5_9GLOM</name>